<dbReference type="EMBL" id="ACGP01000149">
    <property type="protein sequence ID" value="EEI24229.1"/>
    <property type="molecule type" value="Genomic_DNA"/>
</dbReference>
<comment type="caution">
    <text evidence="1">The sequence shown here is derived from an EMBL/GenBank/DDBJ whole genome shotgun (WGS) entry which is preliminary data.</text>
</comment>
<evidence type="ECO:0000313" key="2">
    <source>
        <dbReference type="Proteomes" id="UP000003752"/>
    </source>
</evidence>
<dbReference type="Proteomes" id="UP000003752">
    <property type="component" value="Unassembled WGS sequence"/>
</dbReference>
<reference evidence="1 2" key="1">
    <citation type="submission" date="2009-01" db="EMBL/GenBank/DDBJ databases">
        <authorList>
            <person name="Qin X."/>
            <person name="Bachman B."/>
            <person name="Battles P."/>
            <person name="Bell A."/>
            <person name="Bess C."/>
            <person name="Bickham C."/>
            <person name="Chaboub L."/>
            <person name="Chen D."/>
            <person name="Coyle M."/>
            <person name="Deiros D.R."/>
            <person name="Dinh H."/>
            <person name="Forbes L."/>
            <person name="Fowler G."/>
            <person name="Francisco L."/>
            <person name="Fu Q."/>
            <person name="Gubbala S."/>
            <person name="Hale W."/>
            <person name="Han Y."/>
            <person name="Hemphill L."/>
            <person name="Highlander S.K."/>
            <person name="Hirani K."/>
            <person name="Hogues M."/>
            <person name="Jackson L."/>
            <person name="Jakkamsetti A."/>
            <person name="Javaid M."/>
            <person name="Jiang H."/>
            <person name="Korchina V."/>
            <person name="Kovar C."/>
            <person name="Lara F."/>
            <person name="Lee S."/>
            <person name="Mata R."/>
            <person name="Mathew T."/>
            <person name="Moen C."/>
            <person name="Morales K."/>
            <person name="Munidasa M."/>
            <person name="Nazareth L."/>
            <person name="Ngo R."/>
            <person name="Nguyen L."/>
            <person name="Okwuonu G."/>
            <person name="Ongeri F."/>
            <person name="Patil S."/>
            <person name="Petrosino J."/>
            <person name="Pham C."/>
            <person name="Pham P."/>
            <person name="Pu L.-L."/>
            <person name="Puazo M."/>
            <person name="Raj R."/>
            <person name="Reid J."/>
            <person name="Rouhana J."/>
            <person name="Saada N."/>
            <person name="Shang Y."/>
            <person name="Simmons D."/>
            <person name="Thornton R."/>
            <person name="Warren J."/>
            <person name="Weissenberger G."/>
            <person name="Zhang J."/>
            <person name="Zhang L."/>
            <person name="Zhou C."/>
            <person name="Zhu D."/>
            <person name="Muzny D."/>
            <person name="Worley K."/>
            <person name="Gibbs R."/>
        </authorList>
    </citation>
    <scope>NUCLEOTIDE SEQUENCE [LARGE SCALE GENOMIC DNA]</scope>
    <source>
        <strain evidence="2">ATCC 8290 / DSM 20176 / CCUG 30140 / JCM 1155 / KCTC 3500 / NBRC 15886 / NCIMB 8040 / NRRL B-1843 / 9</strain>
    </source>
</reference>
<protein>
    <submittedName>
        <fullName evidence="1">Uncharacterized protein</fullName>
    </submittedName>
</protein>
<accession>C0XK45</accession>
<organism evidence="1 2">
    <name type="scientific">Lentilactobacillus hilgardii (strain ATCC 8290 / DSM 20176 / CCUG 30140 / JCM 1155 / KCTC 3500 / NBRC 15886 / NCIMB 8040 / NRRL B-1843 / 9)</name>
    <dbReference type="NCBI Taxonomy" id="1423757"/>
    <lineage>
        <taxon>Bacteria</taxon>
        <taxon>Bacillati</taxon>
        <taxon>Bacillota</taxon>
        <taxon>Bacilli</taxon>
        <taxon>Lactobacillales</taxon>
        <taxon>Lactobacillaceae</taxon>
        <taxon>Lentilactobacillus</taxon>
    </lineage>
</organism>
<name>C0XK45_LENH9</name>
<evidence type="ECO:0000313" key="1">
    <source>
        <dbReference type="EMBL" id="EEI24229.1"/>
    </source>
</evidence>
<keyword evidence="2" id="KW-1185">Reference proteome</keyword>
<gene>
    <name evidence="1" type="ORF">HMPREF0519_1606</name>
</gene>
<proteinExistence type="predicted"/>
<dbReference type="HOGENOM" id="CLU_2717296_0_0_9"/>
<dbReference type="AlphaFoldDB" id="C0XK45"/>
<sequence>MLYTLHFNDTIIDLQFPITNDYKSRNMRFRVIAALIRTLFRTAPSTTNLHISQLGSNSKTGIPEMNALHSER</sequence>